<dbReference type="AlphaFoldDB" id="A0A5B7ECC9"/>
<evidence type="ECO:0000256" key="1">
    <source>
        <dbReference type="SAM" id="MobiDB-lite"/>
    </source>
</evidence>
<sequence>MSPDSYIRPRSSIHSHPRPSMVTPADTSSSSSSRRHGRGGPTCRASSDRAGPDPPRPAPTRPDLPPPSVYLARLGSCGTRRSKIC</sequence>
<evidence type="ECO:0000313" key="3">
    <source>
        <dbReference type="Proteomes" id="UP000324222"/>
    </source>
</evidence>
<name>A0A5B7ECC9_PORTR</name>
<proteinExistence type="predicted"/>
<comment type="caution">
    <text evidence="2">The sequence shown here is derived from an EMBL/GenBank/DDBJ whole genome shotgun (WGS) entry which is preliminary data.</text>
</comment>
<evidence type="ECO:0000313" key="2">
    <source>
        <dbReference type="EMBL" id="MPC30997.1"/>
    </source>
</evidence>
<dbReference type="Proteomes" id="UP000324222">
    <property type="component" value="Unassembled WGS sequence"/>
</dbReference>
<protein>
    <submittedName>
        <fullName evidence="2">Uncharacterized protein</fullName>
    </submittedName>
</protein>
<organism evidence="2 3">
    <name type="scientific">Portunus trituberculatus</name>
    <name type="common">Swimming crab</name>
    <name type="synonym">Neptunus trituberculatus</name>
    <dbReference type="NCBI Taxonomy" id="210409"/>
    <lineage>
        <taxon>Eukaryota</taxon>
        <taxon>Metazoa</taxon>
        <taxon>Ecdysozoa</taxon>
        <taxon>Arthropoda</taxon>
        <taxon>Crustacea</taxon>
        <taxon>Multicrustacea</taxon>
        <taxon>Malacostraca</taxon>
        <taxon>Eumalacostraca</taxon>
        <taxon>Eucarida</taxon>
        <taxon>Decapoda</taxon>
        <taxon>Pleocyemata</taxon>
        <taxon>Brachyura</taxon>
        <taxon>Eubrachyura</taxon>
        <taxon>Portunoidea</taxon>
        <taxon>Portunidae</taxon>
        <taxon>Portuninae</taxon>
        <taxon>Portunus</taxon>
    </lineage>
</organism>
<feature type="region of interest" description="Disordered" evidence="1">
    <location>
        <begin position="1"/>
        <end position="85"/>
    </location>
</feature>
<gene>
    <name evidence="2" type="ORF">E2C01_024268</name>
</gene>
<keyword evidence="3" id="KW-1185">Reference proteome</keyword>
<reference evidence="2 3" key="1">
    <citation type="submission" date="2019-05" db="EMBL/GenBank/DDBJ databases">
        <title>Another draft genome of Portunus trituberculatus and its Hox gene families provides insights of decapod evolution.</title>
        <authorList>
            <person name="Jeong J.-H."/>
            <person name="Song I."/>
            <person name="Kim S."/>
            <person name="Choi T."/>
            <person name="Kim D."/>
            <person name="Ryu S."/>
            <person name="Kim W."/>
        </authorList>
    </citation>
    <scope>NUCLEOTIDE SEQUENCE [LARGE SCALE GENOMIC DNA]</scope>
    <source>
        <tissue evidence="2">Muscle</tissue>
    </source>
</reference>
<accession>A0A5B7ECC9</accession>
<dbReference type="EMBL" id="VSRR010002347">
    <property type="protein sequence ID" value="MPC30997.1"/>
    <property type="molecule type" value="Genomic_DNA"/>
</dbReference>
<feature type="compositionally biased region" description="Pro residues" evidence="1">
    <location>
        <begin position="52"/>
        <end position="68"/>
    </location>
</feature>